<sequence>MHAECDNLFTEEEVEQAADEGFDCTACQPYVIKPVVPVVLPEIISVKVKEPGKRGEERIVSPPQVVQLWSD</sequence>
<proteinExistence type="predicted"/>
<dbReference type="GO" id="GO:0008270">
    <property type="term" value="F:zinc ion binding"/>
    <property type="evidence" value="ECO:0007669"/>
    <property type="project" value="UniProtKB-KW"/>
</dbReference>
<accession>A0A8D0LAK3</accession>
<evidence type="ECO:0000256" key="6">
    <source>
        <dbReference type="ARBA" id="ARBA00023015"/>
    </source>
</evidence>
<evidence type="ECO:0000256" key="7">
    <source>
        <dbReference type="ARBA" id="ARBA00023163"/>
    </source>
</evidence>
<evidence type="ECO:0000256" key="3">
    <source>
        <dbReference type="ARBA" id="ARBA00022737"/>
    </source>
</evidence>
<keyword evidence="4" id="KW-0863">Zinc-finger</keyword>
<reference evidence="9" key="2">
    <citation type="submission" date="2025-09" db="UniProtKB">
        <authorList>
            <consortium name="Ensembl"/>
        </authorList>
    </citation>
    <scope>IDENTIFICATION</scope>
</reference>
<keyword evidence="5" id="KW-0862">Zinc</keyword>
<dbReference type="GO" id="GO:0042800">
    <property type="term" value="F:histone H3K4 methyltransferase activity"/>
    <property type="evidence" value="ECO:0007669"/>
    <property type="project" value="TreeGrafter"/>
</dbReference>
<evidence type="ECO:0000313" key="10">
    <source>
        <dbReference type="Proteomes" id="UP000694392"/>
    </source>
</evidence>
<name>A0A8D0LAK3_SPHPU</name>
<protein>
    <submittedName>
        <fullName evidence="9">Uncharacterized protein</fullName>
    </submittedName>
</protein>
<dbReference type="PANTHER" id="PTHR45888:SF2">
    <property type="entry name" value="HISTONE-LYSINE N-METHYLTRANSFERASE 2D"/>
    <property type="match status" value="1"/>
</dbReference>
<organism evidence="9 10">
    <name type="scientific">Sphenodon punctatus</name>
    <name type="common">Tuatara</name>
    <name type="synonym">Hatteria punctata</name>
    <dbReference type="NCBI Taxonomy" id="8508"/>
    <lineage>
        <taxon>Eukaryota</taxon>
        <taxon>Metazoa</taxon>
        <taxon>Chordata</taxon>
        <taxon>Craniata</taxon>
        <taxon>Vertebrata</taxon>
        <taxon>Euteleostomi</taxon>
        <taxon>Lepidosauria</taxon>
        <taxon>Sphenodontia</taxon>
        <taxon>Sphenodontidae</taxon>
        <taxon>Sphenodon</taxon>
    </lineage>
</organism>
<keyword evidence="3" id="KW-0677">Repeat</keyword>
<evidence type="ECO:0000256" key="8">
    <source>
        <dbReference type="ARBA" id="ARBA00023242"/>
    </source>
</evidence>
<evidence type="ECO:0000256" key="5">
    <source>
        <dbReference type="ARBA" id="ARBA00022833"/>
    </source>
</evidence>
<evidence type="ECO:0000256" key="4">
    <source>
        <dbReference type="ARBA" id="ARBA00022771"/>
    </source>
</evidence>
<dbReference type="Proteomes" id="UP000694392">
    <property type="component" value="Unplaced"/>
</dbReference>
<keyword evidence="6" id="KW-0805">Transcription regulation</keyword>
<keyword evidence="7" id="KW-0804">Transcription</keyword>
<evidence type="ECO:0000313" key="9">
    <source>
        <dbReference type="Ensembl" id="ENSSPUP00000019707.1"/>
    </source>
</evidence>
<dbReference type="AlphaFoldDB" id="A0A8D0LAK3"/>
<evidence type="ECO:0000256" key="1">
    <source>
        <dbReference type="ARBA" id="ARBA00004123"/>
    </source>
</evidence>
<keyword evidence="10" id="KW-1185">Reference proteome</keyword>
<dbReference type="GO" id="GO:0044666">
    <property type="term" value="C:MLL3/4 complex"/>
    <property type="evidence" value="ECO:0007669"/>
    <property type="project" value="TreeGrafter"/>
</dbReference>
<dbReference type="Ensembl" id="ENSSPUT00000020993.1">
    <property type="protein sequence ID" value="ENSSPUP00000019707.1"/>
    <property type="gene ID" value="ENSSPUG00000015195.1"/>
</dbReference>
<dbReference type="GO" id="GO:0003713">
    <property type="term" value="F:transcription coactivator activity"/>
    <property type="evidence" value="ECO:0007669"/>
    <property type="project" value="TreeGrafter"/>
</dbReference>
<keyword evidence="2" id="KW-0479">Metal-binding</keyword>
<dbReference type="GO" id="GO:0045944">
    <property type="term" value="P:positive regulation of transcription by RNA polymerase II"/>
    <property type="evidence" value="ECO:0007669"/>
    <property type="project" value="TreeGrafter"/>
</dbReference>
<reference evidence="9" key="1">
    <citation type="submission" date="2025-08" db="UniProtKB">
        <authorList>
            <consortium name="Ensembl"/>
        </authorList>
    </citation>
    <scope>IDENTIFICATION</scope>
</reference>
<comment type="subcellular location">
    <subcellularLocation>
        <location evidence="1">Nucleus</location>
    </subcellularLocation>
</comment>
<keyword evidence="8" id="KW-0539">Nucleus</keyword>
<evidence type="ECO:0000256" key="2">
    <source>
        <dbReference type="ARBA" id="ARBA00022723"/>
    </source>
</evidence>
<dbReference type="PANTHER" id="PTHR45888">
    <property type="entry name" value="HL01030P-RELATED"/>
    <property type="match status" value="1"/>
</dbReference>